<dbReference type="GO" id="GO:1990573">
    <property type="term" value="P:potassium ion import across plasma membrane"/>
    <property type="evidence" value="ECO:0007669"/>
    <property type="project" value="TreeGrafter"/>
</dbReference>
<sequence>MTGGRPCVLNLFEDHERWEEYKYQTFLFPERLHSELTVDGASVEDEPGSRTDRVWRELNSRRMKPRRTLLRKEGQSNIAYRGIQKKKVKFLKDLYVTLLDLKWRWAMLILFLGFFLSYFFFSILYFLMSYTLTHLKLCKLTFSNIRWTHLKLCKLTFSHIRLTHLKLLGRLNFCIYRLDSYWDALLFSIETQSTIGYGTIYPNADCAGTLPVVYLQITCGFLLETVLLGFIFVKIARPKHRRHTLIFSRNACICLEDQHLNLQIRVGDIRNSHLIDCHVYGALVKRYVCQEKYVYPLFQHEIEFHAHNMKDKVFLIWPMVLSHKITKDSPLYTLTPEDLIYDKFELIVVLEGTIESTGEMVQARTSFTSKEILWGHRFTRVEEYDEKTDKWCINFVRFNNVVPSKTPKCNAKDLTENPERVHEVYTEEDPVEIDQLTRQKHTLATSVDTLDTDAVYSTASEDDQRVEDV</sequence>
<keyword evidence="7 12" id="KW-1133">Transmembrane helix</keyword>
<gene>
    <name evidence="15" type="primary">106053848</name>
</gene>
<dbReference type="GO" id="GO:0005242">
    <property type="term" value="F:inward rectifier potassium channel activity"/>
    <property type="evidence" value="ECO:0007669"/>
    <property type="project" value="InterPro"/>
</dbReference>
<accession>A0A2C9LXD1</accession>
<evidence type="ECO:0000256" key="6">
    <source>
        <dbReference type="ARBA" id="ARBA00022958"/>
    </source>
</evidence>
<evidence type="ECO:0000256" key="5">
    <source>
        <dbReference type="ARBA" id="ARBA00022882"/>
    </source>
</evidence>
<dbReference type="Gene3D" id="1.10.287.70">
    <property type="match status" value="1"/>
</dbReference>
<evidence type="ECO:0000313" key="16">
    <source>
        <dbReference type="Proteomes" id="UP000076420"/>
    </source>
</evidence>
<evidence type="ECO:0000259" key="13">
    <source>
        <dbReference type="Pfam" id="PF01007"/>
    </source>
</evidence>
<evidence type="ECO:0008006" key="17">
    <source>
        <dbReference type="Google" id="ProtNLM"/>
    </source>
</evidence>
<feature type="domain" description="Inward rectifier potassium channel C-terminal" evidence="14">
    <location>
        <begin position="245"/>
        <end position="417"/>
    </location>
</feature>
<evidence type="ECO:0000256" key="4">
    <source>
        <dbReference type="ARBA" id="ARBA00022692"/>
    </source>
</evidence>
<evidence type="ECO:0000256" key="12">
    <source>
        <dbReference type="SAM" id="Phobius"/>
    </source>
</evidence>
<dbReference type="GO" id="GO:0034702">
    <property type="term" value="C:monoatomic ion channel complex"/>
    <property type="evidence" value="ECO:0007669"/>
    <property type="project" value="UniProtKB-KW"/>
</dbReference>
<dbReference type="VEuPathDB" id="VectorBase:BGLAX_040929"/>
<dbReference type="Gene3D" id="2.60.40.1400">
    <property type="entry name" value="G protein-activated inward rectifier potassium channel 1"/>
    <property type="match status" value="1"/>
</dbReference>
<feature type="domain" description="Potassium channel inwardly rectifying transmembrane" evidence="13">
    <location>
        <begin position="71"/>
        <end position="238"/>
    </location>
</feature>
<dbReference type="STRING" id="6526.A0A2C9LXD1"/>
<evidence type="ECO:0000313" key="15">
    <source>
        <dbReference type="EnsemblMetazoa" id="BGLB035961-PA"/>
    </source>
</evidence>
<keyword evidence="6 11" id="KW-0630">Potassium</keyword>
<keyword evidence="9 12" id="KW-0472">Membrane</keyword>
<dbReference type="SUPFAM" id="SSF81296">
    <property type="entry name" value="E set domains"/>
    <property type="match status" value="1"/>
</dbReference>
<evidence type="ECO:0000256" key="10">
    <source>
        <dbReference type="ARBA" id="ARBA00023303"/>
    </source>
</evidence>
<comment type="subcellular location">
    <subcellularLocation>
        <location evidence="1 11">Membrane</location>
        <topology evidence="1 11">Multi-pass membrane protein</topology>
    </subcellularLocation>
</comment>
<evidence type="ECO:0000259" key="14">
    <source>
        <dbReference type="Pfam" id="PF17655"/>
    </source>
</evidence>
<dbReference type="AlphaFoldDB" id="A0A2C9LXD1"/>
<name>A0A2C9LXD1_BIOGL</name>
<evidence type="ECO:0000256" key="1">
    <source>
        <dbReference type="ARBA" id="ARBA00004141"/>
    </source>
</evidence>
<dbReference type="InterPro" id="IPR014756">
    <property type="entry name" value="Ig_E-set"/>
</dbReference>
<protein>
    <recommendedName>
        <fullName evidence="17">Inward rectifier potassium channel C-terminal domain-containing protein</fullName>
    </recommendedName>
</protein>
<evidence type="ECO:0000256" key="11">
    <source>
        <dbReference type="RuleBase" id="RU003822"/>
    </source>
</evidence>
<evidence type="ECO:0000256" key="2">
    <source>
        <dbReference type="ARBA" id="ARBA00022448"/>
    </source>
</evidence>
<dbReference type="OrthoDB" id="273257at2759"/>
<evidence type="ECO:0000256" key="7">
    <source>
        <dbReference type="ARBA" id="ARBA00022989"/>
    </source>
</evidence>
<reference evidence="15" key="1">
    <citation type="submission" date="2020-05" db="UniProtKB">
        <authorList>
            <consortium name="EnsemblMetazoa"/>
        </authorList>
    </citation>
    <scope>IDENTIFICATION</scope>
    <source>
        <strain evidence="15">BB02</strain>
    </source>
</reference>
<keyword evidence="10 11" id="KW-0407">Ion channel</keyword>
<dbReference type="PANTHER" id="PTHR11767">
    <property type="entry name" value="INWARD RECTIFIER POTASSIUM CHANNEL"/>
    <property type="match status" value="1"/>
</dbReference>
<keyword evidence="2 11" id="KW-0813">Transport</keyword>
<evidence type="ECO:0000256" key="8">
    <source>
        <dbReference type="ARBA" id="ARBA00023065"/>
    </source>
</evidence>
<dbReference type="KEGG" id="bgt:106053848"/>
<keyword evidence="4 11" id="KW-0812">Transmembrane</keyword>
<dbReference type="SUPFAM" id="SSF81324">
    <property type="entry name" value="Voltage-gated potassium channels"/>
    <property type="match status" value="1"/>
</dbReference>
<dbReference type="EnsemblMetazoa" id="BGLB035961-RA">
    <property type="protein sequence ID" value="BGLB035961-PA"/>
    <property type="gene ID" value="BGLB035961"/>
</dbReference>
<feature type="transmembrane region" description="Helical" evidence="12">
    <location>
        <begin position="105"/>
        <end position="127"/>
    </location>
</feature>
<dbReference type="GO" id="GO:0034765">
    <property type="term" value="P:regulation of monoatomic ion transmembrane transport"/>
    <property type="evidence" value="ECO:0007669"/>
    <property type="project" value="TreeGrafter"/>
</dbReference>
<dbReference type="InterPro" id="IPR016449">
    <property type="entry name" value="K_chnl_inward-rec_Kir"/>
</dbReference>
<dbReference type="Pfam" id="PF01007">
    <property type="entry name" value="IRK"/>
    <property type="match status" value="1"/>
</dbReference>
<dbReference type="VEuPathDB" id="VectorBase:BGLB035961"/>
<dbReference type="PANTHER" id="PTHR11767:SF102">
    <property type="entry name" value="INWARDLY RECTIFYING POTASSIUM CHANNEL 1, ISOFORM F"/>
    <property type="match status" value="1"/>
</dbReference>
<dbReference type="Pfam" id="PF17655">
    <property type="entry name" value="IRK_C"/>
    <property type="match status" value="1"/>
</dbReference>
<evidence type="ECO:0000256" key="9">
    <source>
        <dbReference type="ARBA" id="ARBA00023136"/>
    </source>
</evidence>
<comment type="similarity">
    <text evidence="11">Belongs to the inward rectifier-type potassium channel (TC 1.A.2.1) family.</text>
</comment>
<dbReference type="GO" id="GO:0005886">
    <property type="term" value="C:plasma membrane"/>
    <property type="evidence" value="ECO:0007669"/>
    <property type="project" value="TreeGrafter"/>
</dbReference>
<evidence type="ECO:0000256" key="3">
    <source>
        <dbReference type="ARBA" id="ARBA00022538"/>
    </source>
</evidence>
<organism evidence="15 16">
    <name type="scientific">Biomphalaria glabrata</name>
    <name type="common">Bloodfluke planorb</name>
    <name type="synonym">Freshwater snail</name>
    <dbReference type="NCBI Taxonomy" id="6526"/>
    <lineage>
        <taxon>Eukaryota</taxon>
        <taxon>Metazoa</taxon>
        <taxon>Spiralia</taxon>
        <taxon>Lophotrochozoa</taxon>
        <taxon>Mollusca</taxon>
        <taxon>Gastropoda</taxon>
        <taxon>Heterobranchia</taxon>
        <taxon>Euthyneura</taxon>
        <taxon>Panpulmonata</taxon>
        <taxon>Hygrophila</taxon>
        <taxon>Lymnaeoidea</taxon>
        <taxon>Planorbidae</taxon>
        <taxon>Biomphalaria</taxon>
    </lineage>
</organism>
<feature type="transmembrane region" description="Helical" evidence="12">
    <location>
        <begin position="213"/>
        <end position="233"/>
    </location>
</feature>
<proteinExistence type="inferred from homology"/>
<keyword evidence="3 11" id="KW-0633">Potassium transport</keyword>
<dbReference type="Proteomes" id="UP000076420">
    <property type="component" value="Unassembled WGS sequence"/>
</dbReference>
<dbReference type="InterPro" id="IPR041647">
    <property type="entry name" value="IRK_C"/>
</dbReference>
<dbReference type="PRINTS" id="PR01320">
    <property type="entry name" value="KIRCHANNEL"/>
</dbReference>
<keyword evidence="8 11" id="KW-0406">Ion transport</keyword>
<keyword evidence="5 11" id="KW-0851">Voltage-gated channel</keyword>
<dbReference type="InterPro" id="IPR040445">
    <property type="entry name" value="Kir_TM"/>
</dbReference>
<dbReference type="InterPro" id="IPR013518">
    <property type="entry name" value="K_chnl_inward-rec_Kir_cyto"/>
</dbReference>